<comment type="caution">
    <text evidence="6">The sequence shown here is derived from an EMBL/GenBank/DDBJ whole genome shotgun (WGS) entry which is preliminary data.</text>
</comment>
<sequence length="214" mass="23725">MDKIKVHLVDDQCLVRQGMTALLQLTESICVTGESHSGNTFLSKLANNDIDADIVLLDMRMPDGTGLDVLRTLQQHHTHLKCLILTTFNEDEFLIGGMEAGACGYLLKDVSLEMLVDAITRVNQGETVLQNSLTQQLIKANRQQTAEPNIDLTHKERQILSLIVDGLSNKEISAKIFNAEGTVRNHVSNILSKLNVRDRTQATLKAIKLNLLTL</sequence>
<dbReference type="PRINTS" id="PR00038">
    <property type="entry name" value="HTHLUXR"/>
</dbReference>
<dbReference type="SUPFAM" id="SSF46894">
    <property type="entry name" value="C-terminal effector domain of the bipartite response regulators"/>
    <property type="match status" value="1"/>
</dbReference>
<dbReference type="PROSITE" id="PS50043">
    <property type="entry name" value="HTH_LUXR_2"/>
    <property type="match status" value="1"/>
</dbReference>
<dbReference type="InterPro" id="IPR058245">
    <property type="entry name" value="NreC/VraR/RcsB-like_REC"/>
</dbReference>
<name>A0AAD4FPP4_9GAMM</name>
<dbReference type="SMART" id="SM00448">
    <property type="entry name" value="REC"/>
    <property type="match status" value="1"/>
</dbReference>
<dbReference type="AlphaFoldDB" id="A0AAD4FPP4"/>
<dbReference type="GO" id="GO:0003677">
    <property type="term" value="F:DNA binding"/>
    <property type="evidence" value="ECO:0007669"/>
    <property type="project" value="UniProtKB-KW"/>
</dbReference>
<dbReference type="CDD" id="cd06170">
    <property type="entry name" value="LuxR_C_like"/>
    <property type="match status" value="1"/>
</dbReference>
<dbReference type="CDD" id="cd17535">
    <property type="entry name" value="REC_NarL-like"/>
    <property type="match status" value="1"/>
</dbReference>
<feature type="domain" description="Response regulatory" evidence="5">
    <location>
        <begin position="5"/>
        <end position="123"/>
    </location>
</feature>
<dbReference type="PANTHER" id="PTHR43214:SF43">
    <property type="entry name" value="TWO-COMPONENT RESPONSE REGULATOR"/>
    <property type="match status" value="1"/>
</dbReference>
<evidence type="ECO:0000256" key="3">
    <source>
        <dbReference type="PROSITE-ProRule" id="PRU00169"/>
    </source>
</evidence>
<keyword evidence="2" id="KW-0238">DNA-binding</keyword>
<dbReference type="SMART" id="SM00421">
    <property type="entry name" value="HTH_LUXR"/>
    <property type="match status" value="1"/>
</dbReference>
<proteinExistence type="predicted"/>
<accession>A0AAD4FPP4</accession>
<protein>
    <submittedName>
        <fullName evidence="6">Two-component system, NarL family, nitrate/nitrite response regulator NarP</fullName>
    </submittedName>
</protein>
<dbReference type="PANTHER" id="PTHR43214">
    <property type="entry name" value="TWO-COMPONENT RESPONSE REGULATOR"/>
    <property type="match status" value="1"/>
</dbReference>
<evidence type="ECO:0000256" key="2">
    <source>
        <dbReference type="ARBA" id="ARBA00023125"/>
    </source>
</evidence>
<dbReference type="InterPro" id="IPR001789">
    <property type="entry name" value="Sig_transdc_resp-reg_receiver"/>
</dbReference>
<dbReference type="GO" id="GO:0000160">
    <property type="term" value="P:phosphorelay signal transduction system"/>
    <property type="evidence" value="ECO:0007669"/>
    <property type="project" value="InterPro"/>
</dbReference>
<dbReference type="GO" id="GO:0006355">
    <property type="term" value="P:regulation of DNA-templated transcription"/>
    <property type="evidence" value="ECO:0007669"/>
    <property type="project" value="InterPro"/>
</dbReference>
<dbReference type="Proteomes" id="UP000016487">
    <property type="component" value="Unassembled WGS sequence"/>
</dbReference>
<evidence type="ECO:0000313" key="6">
    <source>
        <dbReference type="EMBL" id="KAF7764179.1"/>
    </source>
</evidence>
<feature type="modified residue" description="4-aspartylphosphate" evidence="3">
    <location>
        <position position="58"/>
    </location>
</feature>
<evidence type="ECO:0000256" key="1">
    <source>
        <dbReference type="ARBA" id="ARBA00022553"/>
    </source>
</evidence>
<dbReference type="InterPro" id="IPR011006">
    <property type="entry name" value="CheY-like_superfamily"/>
</dbReference>
<dbReference type="RefSeq" id="WP_010367326.1">
    <property type="nucleotide sequence ID" value="NZ_AHBZ03000027.1"/>
</dbReference>
<dbReference type="InterPro" id="IPR000792">
    <property type="entry name" value="Tscrpt_reg_LuxR_C"/>
</dbReference>
<dbReference type="EMBL" id="AHBZ03000027">
    <property type="protein sequence ID" value="KAF7764179.1"/>
    <property type="molecule type" value="Genomic_DNA"/>
</dbReference>
<organism evidence="6 7">
    <name type="scientific">Pseudoalteromonas citrea</name>
    <dbReference type="NCBI Taxonomy" id="43655"/>
    <lineage>
        <taxon>Bacteria</taxon>
        <taxon>Pseudomonadati</taxon>
        <taxon>Pseudomonadota</taxon>
        <taxon>Gammaproteobacteria</taxon>
        <taxon>Alteromonadales</taxon>
        <taxon>Pseudoalteromonadaceae</taxon>
        <taxon>Pseudoalteromonas</taxon>
    </lineage>
</organism>
<evidence type="ECO:0000259" key="4">
    <source>
        <dbReference type="PROSITE" id="PS50043"/>
    </source>
</evidence>
<dbReference type="Pfam" id="PF00072">
    <property type="entry name" value="Response_reg"/>
    <property type="match status" value="1"/>
</dbReference>
<dbReference type="InterPro" id="IPR039420">
    <property type="entry name" value="WalR-like"/>
</dbReference>
<evidence type="ECO:0000313" key="7">
    <source>
        <dbReference type="Proteomes" id="UP000016487"/>
    </source>
</evidence>
<dbReference type="Gene3D" id="3.40.50.2300">
    <property type="match status" value="1"/>
</dbReference>
<dbReference type="Pfam" id="PF00196">
    <property type="entry name" value="GerE"/>
    <property type="match status" value="1"/>
</dbReference>
<dbReference type="PROSITE" id="PS50110">
    <property type="entry name" value="RESPONSE_REGULATORY"/>
    <property type="match status" value="1"/>
</dbReference>
<dbReference type="SUPFAM" id="SSF52172">
    <property type="entry name" value="CheY-like"/>
    <property type="match status" value="1"/>
</dbReference>
<dbReference type="InterPro" id="IPR016032">
    <property type="entry name" value="Sig_transdc_resp-reg_C-effctor"/>
</dbReference>
<feature type="domain" description="HTH luxR-type" evidence="4">
    <location>
        <begin position="145"/>
        <end position="210"/>
    </location>
</feature>
<reference evidence="6" key="2">
    <citation type="submission" date="2015-03" db="EMBL/GenBank/DDBJ databases">
        <title>Genome sequence of Pseudoalteromonas citrea.</title>
        <authorList>
            <person name="Xie B.-B."/>
            <person name="Rong J.-C."/>
            <person name="Qin Q.-L."/>
            <person name="Zhang Y.-Z."/>
        </authorList>
    </citation>
    <scope>NUCLEOTIDE SEQUENCE</scope>
    <source>
        <strain evidence="6">DSM 8771</strain>
    </source>
</reference>
<keyword evidence="1 3" id="KW-0597">Phosphoprotein</keyword>
<evidence type="ECO:0000259" key="5">
    <source>
        <dbReference type="PROSITE" id="PS50110"/>
    </source>
</evidence>
<reference evidence="6" key="1">
    <citation type="journal article" date="2012" name="J. Bacteriol.">
        <title>Genome sequences of type strains of seven species of the marine bacterium Pseudoalteromonas.</title>
        <authorList>
            <person name="Xie B.B."/>
            <person name="Shu Y.L."/>
            <person name="Qin Q.L."/>
            <person name="Rong J.C."/>
            <person name="Zhang X.Y."/>
            <person name="Chen X.L."/>
            <person name="Shi M."/>
            <person name="He H.L."/>
            <person name="Zhou B.C."/>
            <person name="Zhang Y.Z."/>
        </authorList>
    </citation>
    <scope>NUCLEOTIDE SEQUENCE</scope>
    <source>
        <strain evidence="6">DSM 8771</strain>
    </source>
</reference>
<gene>
    <name evidence="6" type="primary">narP</name>
    <name evidence="6" type="ORF">PCIT_b0103</name>
</gene>